<organism evidence="2 3">
    <name type="scientific">Pectinatus cerevisiiphilus</name>
    <dbReference type="NCBI Taxonomy" id="86956"/>
    <lineage>
        <taxon>Bacteria</taxon>
        <taxon>Bacillati</taxon>
        <taxon>Bacillota</taxon>
        <taxon>Negativicutes</taxon>
        <taxon>Selenomonadales</taxon>
        <taxon>Selenomonadaceae</taxon>
        <taxon>Pectinatus</taxon>
    </lineage>
</organism>
<accession>A0A4R3KD78</accession>
<evidence type="ECO:0000313" key="3">
    <source>
        <dbReference type="Proteomes" id="UP000295188"/>
    </source>
</evidence>
<name>A0A4R3KD78_9FIRM</name>
<dbReference type="RefSeq" id="WP_132547722.1">
    <property type="nucleotide sequence ID" value="NZ_SMAA01000003.1"/>
</dbReference>
<evidence type="ECO:0000256" key="1">
    <source>
        <dbReference type="SAM" id="MobiDB-lite"/>
    </source>
</evidence>
<sequence length="108" mass="11982">MSVNPIGNLQAMLPNSSEVGNIQNKMNHQVVTAQNFGNEKLQQESEKKQLQVYARENVEDGKIKDEQKGSSGNGGNSSKKHREGQPDENKKEQVLTDAVRGHNIDIKL</sequence>
<dbReference type="Proteomes" id="UP000295188">
    <property type="component" value="Unassembled WGS sequence"/>
</dbReference>
<reference evidence="2 3" key="1">
    <citation type="submission" date="2019-03" db="EMBL/GenBank/DDBJ databases">
        <title>Genomic Encyclopedia of Type Strains, Phase IV (KMG-IV): sequencing the most valuable type-strain genomes for metagenomic binning, comparative biology and taxonomic classification.</title>
        <authorList>
            <person name="Goeker M."/>
        </authorList>
    </citation>
    <scope>NUCLEOTIDE SEQUENCE [LARGE SCALE GENOMIC DNA]</scope>
    <source>
        <strain evidence="2 3">DSM 20467</strain>
    </source>
</reference>
<proteinExistence type="predicted"/>
<dbReference type="EMBL" id="SMAA01000003">
    <property type="protein sequence ID" value="TCS80973.1"/>
    <property type="molecule type" value="Genomic_DNA"/>
</dbReference>
<gene>
    <name evidence="2" type="ORF">EDC37_103143</name>
</gene>
<feature type="compositionally biased region" description="Basic and acidic residues" evidence="1">
    <location>
        <begin position="56"/>
        <end position="68"/>
    </location>
</feature>
<keyword evidence="3" id="KW-1185">Reference proteome</keyword>
<dbReference type="AlphaFoldDB" id="A0A4R3KD78"/>
<protein>
    <submittedName>
        <fullName evidence="2">Uncharacterized protein</fullName>
    </submittedName>
</protein>
<feature type="compositionally biased region" description="Basic and acidic residues" evidence="1">
    <location>
        <begin position="83"/>
        <end position="108"/>
    </location>
</feature>
<comment type="caution">
    <text evidence="2">The sequence shown here is derived from an EMBL/GenBank/DDBJ whole genome shotgun (WGS) entry which is preliminary data.</text>
</comment>
<evidence type="ECO:0000313" key="2">
    <source>
        <dbReference type="EMBL" id="TCS80973.1"/>
    </source>
</evidence>
<feature type="region of interest" description="Disordered" evidence="1">
    <location>
        <begin position="33"/>
        <end position="108"/>
    </location>
</feature>